<organism evidence="2 3">
    <name type="scientific">Nocardia cyriacigeorgica</name>
    <dbReference type="NCBI Taxonomy" id="135487"/>
    <lineage>
        <taxon>Bacteria</taxon>
        <taxon>Bacillati</taxon>
        <taxon>Actinomycetota</taxon>
        <taxon>Actinomycetes</taxon>
        <taxon>Mycobacteriales</taxon>
        <taxon>Nocardiaceae</taxon>
        <taxon>Nocardia</taxon>
    </lineage>
</organism>
<dbReference type="EMBL" id="JAAGUZ010000169">
    <property type="protein sequence ID" value="NEW48335.1"/>
    <property type="molecule type" value="Genomic_DNA"/>
</dbReference>
<feature type="region of interest" description="Disordered" evidence="1">
    <location>
        <begin position="1"/>
        <end position="31"/>
    </location>
</feature>
<proteinExistence type="predicted"/>
<dbReference type="RefSeq" id="WP_163830429.1">
    <property type="nucleotide sequence ID" value="NZ_JAAGUZ010000169.1"/>
</dbReference>
<gene>
    <name evidence="2" type="ORF">GV789_28545</name>
</gene>
<evidence type="ECO:0000313" key="3">
    <source>
        <dbReference type="Proteomes" id="UP000468928"/>
    </source>
</evidence>
<comment type="caution">
    <text evidence="2">The sequence shown here is derived from an EMBL/GenBank/DDBJ whole genome shotgun (WGS) entry which is preliminary data.</text>
</comment>
<dbReference type="AlphaFoldDB" id="A0A6P1DC35"/>
<feature type="compositionally biased region" description="Low complexity" evidence="1">
    <location>
        <begin position="16"/>
        <end position="27"/>
    </location>
</feature>
<sequence length="89" mass="8965">MGVGESVLPVGWEEASSSPSSSADELLGGAGGSFGGGGLLPPVLLELFSPLPSAWPCPDGDGAWLLPLPELLPSLWFPPELVPPPFSAG</sequence>
<evidence type="ECO:0000256" key="1">
    <source>
        <dbReference type="SAM" id="MobiDB-lite"/>
    </source>
</evidence>
<reference evidence="2 3" key="1">
    <citation type="submission" date="2020-01" db="EMBL/GenBank/DDBJ databases">
        <title>Genetics and antimicrobial susceptibilities of Nocardia species isolated from the soil; a comparison with species isolated from humans.</title>
        <authorList>
            <person name="Carrasco G."/>
            <person name="Monzon S."/>
            <person name="Sansegundo M."/>
            <person name="Garcia E."/>
            <person name="Garrido N."/>
            <person name="Medina M.J."/>
            <person name="Villalon P."/>
            <person name="Ramirez-Arocha A.C."/>
            <person name="Jimenez P."/>
            <person name="Cuesta I."/>
            <person name="Valdezate S."/>
        </authorList>
    </citation>
    <scope>NUCLEOTIDE SEQUENCE [LARGE SCALE GENOMIC DNA]</scope>
    <source>
        <strain evidence="2 3">CNM20110639</strain>
    </source>
</reference>
<accession>A0A6P1DC35</accession>
<evidence type="ECO:0000313" key="2">
    <source>
        <dbReference type="EMBL" id="NEW48335.1"/>
    </source>
</evidence>
<name>A0A6P1DC35_9NOCA</name>
<protein>
    <submittedName>
        <fullName evidence="2">Uncharacterized protein</fullName>
    </submittedName>
</protein>
<dbReference type="Proteomes" id="UP000468928">
    <property type="component" value="Unassembled WGS sequence"/>
</dbReference>